<gene>
    <name evidence="1" type="ORF">KVT40_001725</name>
</gene>
<evidence type="ECO:0000313" key="1">
    <source>
        <dbReference type="EMBL" id="KAG8630106.1"/>
    </source>
</evidence>
<protein>
    <submittedName>
        <fullName evidence="1">Uncharacterized protein</fullName>
    </submittedName>
</protein>
<proteinExistence type="predicted"/>
<sequence>MASCIDHIHKAMPCQSTPTPTIDSLLFSILMAQWPFTHPVLSDHHLSSDRYPQSCPPPTQPMICPSKDIRMKRRGFIVHGTPGKRLSTSVPFILPLSLAQDVELHNASVLRLRRGSVEQLRTGMVNLDRFFEQHQHQRRWSHLLDDSVILFGMEVAEDGMTADAKSLLIKHQIKNDFDT</sequence>
<dbReference type="EMBL" id="JAESVG020000002">
    <property type="protein sequence ID" value="KAG8630106.1"/>
    <property type="molecule type" value="Genomic_DNA"/>
</dbReference>
<evidence type="ECO:0000313" key="2">
    <source>
        <dbReference type="Proteomes" id="UP000809789"/>
    </source>
</evidence>
<name>A0A8K0PHJ4_9PEZI</name>
<accession>A0A8K0PHJ4</accession>
<dbReference type="Proteomes" id="UP000809789">
    <property type="component" value="Unassembled WGS sequence"/>
</dbReference>
<organism evidence="1 2">
    <name type="scientific">Elsinoe batatas</name>
    <dbReference type="NCBI Taxonomy" id="2601811"/>
    <lineage>
        <taxon>Eukaryota</taxon>
        <taxon>Fungi</taxon>
        <taxon>Dikarya</taxon>
        <taxon>Ascomycota</taxon>
        <taxon>Pezizomycotina</taxon>
        <taxon>Dothideomycetes</taxon>
        <taxon>Dothideomycetidae</taxon>
        <taxon>Myriangiales</taxon>
        <taxon>Elsinoaceae</taxon>
        <taxon>Elsinoe</taxon>
    </lineage>
</organism>
<dbReference type="AlphaFoldDB" id="A0A8K0PHJ4"/>
<reference evidence="1" key="1">
    <citation type="submission" date="2021-07" db="EMBL/GenBank/DDBJ databases">
        <title>Elsinoe batatas strain:CRI-CJ2 Genome sequencing and assembly.</title>
        <authorList>
            <person name="Huang L."/>
        </authorList>
    </citation>
    <scope>NUCLEOTIDE SEQUENCE</scope>
    <source>
        <strain evidence="1">CRI-CJ2</strain>
    </source>
</reference>
<keyword evidence="2" id="KW-1185">Reference proteome</keyword>
<comment type="caution">
    <text evidence="1">The sequence shown here is derived from an EMBL/GenBank/DDBJ whole genome shotgun (WGS) entry which is preliminary data.</text>
</comment>